<dbReference type="KEGG" id="xpo:XPG1_1602"/>
<dbReference type="InterPro" id="IPR014320">
    <property type="entry name" value="Phageshock_PspC"/>
</dbReference>
<organism evidence="8 9">
    <name type="scientific">Xenorhabdus poinarii G6</name>
    <dbReference type="NCBI Taxonomy" id="1354304"/>
    <lineage>
        <taxon>Bacteria</taxon>
        <taxon>Pseudomonadati</taxon>
        <taxon>Pseudomonadota</taxon>
        <taxon>Gammaproteobacteria</taxon>
        <taxon>Enterobacterales</taxon>
        <taxon>Morganellaceae</taxon>
        <taxon>Xenorhabdus</taxon>
    </lineage>
</organism>
<dbReference type="NCBIfam" id="NF007973">
    <property type="entry name" value="PRK10697.1"/>
    <property type="match status" value="1"/>
</dbReference>
<dbReference type="Pfam" id="PF04024">
    <property type="entry name" value="PspC"/>
    <property type="match status" value="1"/>
</dbReference>
<dbReference type="InterPro" id="IPR007168">
    <property type="entry name" value="Phageshock_PspC_N"/>
</dbReference>
<dbReference type="PANTHER" id="PTHR33885:SF3">
    <property type="entry name" value="PHAGE SHOCK PROTEIN C"/>
    <property type="match status" value="1"/>
</dbReference>
<protein>
    <submittedName>
        <fullName evidence="8">Phage shock protein C</fullName>
    </submittedName>
</protein>
<accession>A0A068R1Y8</accession>
<dbReference type="InterPro" id="IPR052027">
    <property type="entry name" value="PspC"/>
</dbReference>
<dbReference type="EMBL" id="FO704551">
    <property type="protein sequence ID" value="CDG21257.1"/>
    <property type="molecule type" value="Genomic_DNA"/>
</dbReference>
<dbReference type="NCBIfam" id="TIGR02978">
    <property type="entry name" value="phageshock_pspC"/>
    <property type="match status" value="1"/>
</dbReference>
<dbReference type="GO" id="GO:0005886">
    <property type="term" value="C:plasma membrane"/>
    <property type="evidence" value="ECO:0007669"/>
    <property type="project" value="UniProtKB-SubCell"/>
</dbReference>
<keyword evidence="4 6" id="KW-1133">Transmembrane helix</keyword>
<dbReference type="Proteomes" id="UP000032735">
    <property type="component" value="Chromosome"/>
</dbReference>
<evidence type="ECO:0000256" key="3">
    <source>
        <dbReference type="ARBA" id="ARBA00022692"/>
    </source>
</evidence>
<evidence type="ECO:0000256" key="4">
    <source>
        <dbReference type="ARBA" id="ARBA00022989"/>
    </source>
</evidence>
<evidence type="ECO:0000256" key="1">
    <source>
        <dbReference type="ARBA" id="ARBA00004162"/>
    </source>
</evidence>
<evidence type="ECO:0000256" key="2">
    <source>
        <dbReference type="ARBA" id="ARBA00022475"/>
    </source>
</evidence>
<evidence type="ECO:0000313" key="8">
    <source>
        <dbReference type="EMBL" id="CDG21257.1"/>
    </source>
</evidence>
<gene>
    <name evidence="8" type="primary">pspC</name>
    <name evidence="8" type="ORF">XPG1_1602</name>
</gene>
<dbReference type="HOGENOM" id="CLU_137949_2_0_6"/>
<name>A0A068R1Y8_9GAMM</name>
<comment type="subcellular location">
    <subcellularLocation>
        <location evidence="1">Cell membrane</location>
        <topology evidence="1">Single-pass membrane protein</topology>
    </subcellularLocation>
</comment>
<feature type="transmembrane region" description="Helical" evidence="6">
    <location>
        <begin position="40"/>
        <end position="68"/>
    </location>
</feature>
<sequence length="125" mass="14197">MEAIIMSTPYRQKLYRLPEQGMVKGVCAGLADYLNVPVPLIRIITVLSLFFGLFGITVLAYIILTFVIDPAPAGYLTQEKSQAPSARKMLDAVDDQLKAGEVRLRQMERYITSETYHVRSRFRQL</sequence>
<evidence type="ECO:0000256" key="6">
    <source>
        <dbReference type="SAM" id="Phobius"/>
    </source>
</evidence>
<keyword evidence="2" id="KW-1003">Cell membrane</keyword>
<dbReference type="STRING" id="1354304.XPG1_1602"/>
<keyword evidence="9" id="KW-1185">Reference proteome</keyword>
<proteinExistence type="predicted"/>
<evidence type="ECO:0000313" key="9">
    <source>
        <dbReference type="Proteomes" id="UP000032735"/>
    </source>
</evidence>
<reference evidence="8 9" key="1">
    <citation type="submission" date="2013-07" db="EMBL/GenBank/DDBJ databases">
        <authorList>
            <person name="Genoscope - CEA"/>
        </authorList>
    </citation>
    <scope>NUCLEOTIDE SEQUENCE [LARGE SCALE GENOMIC DNA]</scope>
    <source>
        <strain evidence="8 9">G6</strain>
    </source>
</reference>
<evidence type="ECO:0000259" key="7">
    <source>
        <dbReference type="Pfam" id="PF04024"/>
    </source>
</evidence>
<feature type="domain" description="Phage shock protein PspC N-terminal" evidence="7">
    <location>
        <begin position="12"/>
        <end position="70"/>
    </location>
</feature>
<dbReference type="PANTHER" id="PTHR33885">
    <property type="entry name" value="PHAGE SHOCK PROTEIN C"/>
    <property type="match status" value="1"/>
</dbReference>
<dbReference type="AlphaFoldDB" id="A0A068R1Y8"/>
<keyword evidence="5 6" id="KW-0472">Membrane</keyword>
<evidence type="ECO:0000256" key="5">
    <source>
        <dbReference type="ARBA" id="ARBA00023136"/>
    </source>
</evidence>
<keyword evidence="3 6" id="KW-0812">Transmembrane</keyword>